<name>C5M1H6_PERM5</name>
<dbReference type="AlphaFoldDB" id="C5M1H6"/>
<accession>C5M1H6</accession>
<dbReference type="GeneID" id="9054218"/>
<evidence type="ECO:0000313" key="1">
    <source>
        <dbReference type="EMBL" id="EEQ97166.1"/>
    </source>
</evidence>
<dbReference type="Gene3D" id="3.40.50.1820">
    <property type="entry name" value="alpha/beta hydrolase"/>
    <property type="match status" value="1"/>
</dbReference>
<dbReference type="Proteomes" id="UP000007800">
    <property type="component" value="Unassembled WGS sequence"/>
</dbReference>
<dbReference type="InterPro" id="IPR029058">
    <property type="entry name" value="AB_hydrolase_fold"/>
</dbReference>
<organism evidence="2">
    <name type="scientific">Perkinsus marinus (strain ATCC 50983 / TXsc)</name>
    <dbReference type="NCBI Taxonomy" id="423536"/>
    <lineage>
        <taxon>Eukaryota</taxon>
        <taxon>Sar</taxon>
        <taxon>Alveolata</taxon>
        <taxon>Perkinsozoa</taxon>
        <taxon>Perkinsea</taxon>
        <taxon>Perkinsida</taxon>
        <taxon>Perkinsidae</taxon>
        <taxon>Perkinsus</taxon>
    </lineage>
</organism>
<dbReference type="RefSeq" id="XP_002764449.1">
    <property type="nucleotide sequence ID" value="XM_002764403.1"/>
</dbReference>
<dbReference type="OrthoDB" id="10457713at2759"/>
<evidence type="ECO:0000313" key="2">
    <source>
        <dbReference type="Proteomes" id="UP000007800"/>
    </source>
</evidence>
<protein>
    <submittedName>
        <fullName evidence="1">Uncharacterized protein</fullName>
    </submittedName>
</protein>
<dbReference type="InParanoid" id="C5M1H6"/>
<proteinExistence type="predicted"/>
<keyword evidence="2" id="KW-1185">Reference proteome</keyword>
<reference evidence="1 2" key="1">
    <citation type="submission" date="2008-07" db="EMBL/GenBank/DDBJ databases">
        <authorList>
            <person name="El-Sayed N."/>
            <person name="Caler E."/>
            <person name="Inman J."/>
            <person name="Amedeo P."/>
            <person name="Hass B."/>
            <person name="Wortman J."/>
        </authorList>
    </citation>
    <scope>NUCLEOTIDE SEQUENCE [LARGE SCALE GENOMIC DNA]</scope>
    <source>
        <strain evidence="2">ATCC 50983 / TXsc</strain>
    </source>
</reference>
<gene>
    <name evidence="1" type="ORF">Pmar_PMAR011295</name>
</gene>
<dbReference type="EMBL" id="GG687424">
    <property type="protein sequence ID" value="EEQ97166.1"/>
    <property type="molecule type" value="Genomic_DNA"/>
</dbReference>
<feature type="non-terminal residue" evidence="1">
    <location>
        <position position="1"/>
    </location>
</feature>
<sequence>LLKNSTQFVKYLNRRDVQRKLGVNKRFETCSKAGDFGIDTIMPFETLLPDLLDAGVRGLNLRLSEILLSDN</sequence>